<dbReference type="EMBL" id="CM010715">
    <property type="protein sequence ID" value="RZC47572.1"/>
    <property type="molecule type" value="Genomic_DNA"/>
</dbReference>
<dbReference type="AlphaFoldDB" id="A0A4Y7IIP2"/>
<evidence type="ECO:0000259" key="4">
    <source>
        <dbReference type="Pfam" id="PF23572"/>
    </source>
</evidence>
<accession>A0A4Y7IIP2</accession>
<dbReference type="Gramene" id="RZC47572">
    <property type="protein sequence ID" value="RZC47572"/>
    <property type="gene ID" value="C5167_040531"/>
</dbReference>
<feature type="domain" description="GH3 middle" evidence="3">
    <location>
        <begin position="355"/>
        <end position="437"/>
    </location>
</feature>
<keyword evidence="6" id="KW-1185">Reference proteome</keyword>
<sequence length="604" mass="68939">MNTVADDIHVTKHKKALEFIEEVTTDTEKVQKQVLSEILSISSHVEYLQHHGLNGRTDRETYRNVIPIATYEDFKPYIQRIANGDTSPILCGRPITDLLLSSGTSDGGRKIFPFIEEEMQRLLFLHGLTMPVVNKYITGIDKGKAMIFRFSRGIIYTPGGLPVCSALARFYQSSQFKNRPYDPLEDYTSPIETVLCKDFDQSMYSQCLCGLYQSKLVVRVGSAFVTVLVRVILFIQKHWSLLCNDIRTGTINTQIITDISVRDAVKKILVNPDPELADFIEIECKRDESWKGIISRLWPNAKYIDAIITGSMSQYISSIDFYSNGLPFVSTRYACSECFLGINLNPLCKPNEVAYTFIPNVAYFEFLPILDENQQKNNNQQEQYDAQELVELANVKLGHEYEVFVTTYNGLYRYGVGDVLRVAGFKNTAPQFQFICRKKILLSLDSEKTSELELHNAVQNAMKYLMLKFNVTLVDYTSYAHTTSTSNHGHYVIYWELRHHNSNVNNNAVIIPRSVFEECCFQIEESLSNAYRMHRTIEKSIDPLEIKIVETGTFDNLMDYAVSQGTSVSSYKTPRCLKNVELLNSCVVSNYFSQGFPHYAPGWC</sequence>
<keyword evidence="2" id="KW-0436">Ligase</keyword>
<dbReference type="InterPro" id="IPR055378">
    <property type="entry name" value="GH3_C"/>
</dbReference>
<comment type="similarity">
    <text evidence="1">Belongs to the IAA-amido conjugating enzyme family.</text>
</comment>
<dbReference type="Pfam" id="PF03321">
    <property type="entry name" value="GH3"/>
    <property type="match status" value="1"/>
</dbReference>
<dbReference type="STRING" id="3469.A0A4Y7IIP2"/>
<organism evidence="5 6">
    <name type="scientific">Papaver somniferum</name>
    <name type="common">Opium poppy</name>
    <dbReference type="NCBI Taxonomy" id="3469"/>
    <lineage>
        <taxon>Eukaryota</taxon>
        <taxon>Viridiplantae</taxon>
        <taxon>Streptophyta</taxon>
        <taxon>Embryophyta</taxon>
        <taxon>Tracheophyta</taxon>
        <taxon>Spermatophyta</taxon>
        <taxon>Magnoliopsida</taxon>
        <taxon>Ranunculales</taxon>
        <taxon>Papaveraceae</taxon>
        <taxon>Papaveroideae</taxon>
        <taxon>Papaver</taxon>
    </lineage>
</organism>
<gene>
    <name evidence="5" type="ORF">C5167_040531</name>
</gene>
<dbReference type="PANTHER" id="PTHR31901:SF9">
    <property type="entry name" value="GH3 DOMAIN-CONTAINING PROTEIN"/>
    <property type="match status" value="1"/>
</dbReference>
<proteinExistence type="inferred from homology"/>
<dbReference type="Proteomes" id="UP000316621">
    <property type="component" value="Chromosome 1"/>
</dbReference>
<dbReference type="InterPro" id="IPR004993">
    <property type="entry name" value="GH3"/>
</dbReference>
<evidence type="ECO:0000259" key="3">
    <source>
        <dbReference type="Pfam" id="PF23571"/>
    </source>
</evidence>
<evidence type="ECO:0000313" key="6">
    <source>
        <dbReference type="Proteomes" id="UP000316621"/>
    </source>
</evidence>
<dbReference type="Pfam" id="PF23572">
    <property type="entry name" value="GH3_C"/>
    <property type="match status" value="1"/>
</dbReference>
<evidence type="ECO:0000313" key="5">
    <source>
        <dbReference type="EMBL" id="RZC47572.1"/>
    </source>
</evidence>
<reference evidence="5 6" key="1">
    <citation type="journal article" date="2018" name="Science">
        <title>The opium poppy genome and morphinan production.</title>
        <authorList>
            <person name="Guo L."/>
            <person name="Winzer T."/>
            <person name="Yang X."/>
            <person name="Li Y."/>
            <person name="Ning Z."/>
            <person name="He Z."/>
            <person name="Teodor R."/>
            <person name="Lu Y."/>
            <person name="Bowser T.A."/>
            <person name="Graham I.A."/>
            <person name="Ye K."/>
        </authorList>
    </citation>
    <scope>NUCLEOTIDE SEQUENCE [LARGE SCALE GENOMIC DNA]</scope>
    <source>
        <strain evidence="6">cv. HN1</strain>
        <tissue evidence="5">Leaves</tissue>
    </source>
</reference>
<evidence type="ECO:0000256" key="1">
    <source>
        <dbReference type="ARBA" id="ARBA00008068"/>
    </source>
</evidence>
<dbReference type="GO" id="GO:0016881">
    <property type="term" value="F:acid-amino acid ligase activity"/>
    <property type="evidence" value="ECO:0007669"/>
    <property type="project" value="TreeGrafter"/>
</dbReference>
<dbReference type="GO" id="GO:0005737">
    <property type="term" value="C:cytoplasm"/>
    <property type="evidence" value="ECO:0007669"/>
    <property type="project" value="TreeGrafter"/>
</dbReference>
<protein>
    <submittedName>
        <fullName evidence="5">Uncharacterized protein</fullName>
    </submittedName>
</protein>
<dbReference type="InterPro" id="IPR055377">
    <property type="entry name" value="GH3_M"/>
</dbReference>
<dbReference type="OrthoDB" id="1869934at2759"/>
<evidence type="ECO:0000256" key="2">
    <source>
        <dbReference type="ARBA" id="ARBA00022598"/>
    </source>
</evidence>
<dbReference type="Pfam" id="PF23571">
    <property type="entry name" value="GH3_M"/>
    <property type="match status" value="1"/>
</dbReference>
<dbReference type="PANTHER" id="PTHR31901">
    <property type="entry name" value="GH3 DOMAIN-CONTAINING PROTEIN"/>
    <property type="match status" value="1"/>
</dbReference>
<name>A0A4Y7IIP2_PAPSO</name>
<feature type="domain" description="GH3 C-terminal" evidence="4">
    <location>
        <begin position="453"/>
        <end position="579"/>
    </location>
</feature>